<evidence type="ECO:0000256" key="9">
    <source>
        <dbReference type="SAM" id="MobiDB-lite"/>
    </source>
</evidence>
<evidence type="ECO:0000313" key="13">
    <source>
        <dbReference type="WBParaSite" id="MBELARI_LOCUS11487"/>
    </source>
</evidence>
<keyword evidence="7 8" id="KW-0407">Ion channel</keyword>
<evidence type="ECO:0000256" key="5">
    <source>
        <dbReference type="ARBA" id="ARBA00023065"/>
    </source>
</evidence>
<dbReference type="GO" id="GO:0022841">
    <property type="term" value="F:potassium ion leak channel activity"/>
    <property type="evidence" value="ECO:0007669"/>
    <property type="project" value="TreeGrafter"/>
</dbReference>
<evidence type="ECO:0000256" key="4">
    <source>
        <dbReference type="ARBA" id="ARBA00022989"/>
    </source>
</evidence>
<protein>
    <submittedName>
        <fullName evidence="13">Potassium channel domain-containing protein</fullName>
    </submittedName>
</protein>
<dbReference type="GO" id="GO:0030322">
    <property type="term" value="P:stabilization of membrane potential"/>
    <property type="evidence" value="ECO:0007669"/>
    <property type="project" value="TreeGrafter"/>
</dbReference>
<sequence length="659" mass="74732">MERLVKEEKDRVKSGAATVQNIVPLHRPPSPIPEELDDEASSFEGSHAPQDPQQDIETTDTDEGDQDVEMMEKEKNVKDKERVKAPSEQVKGVKVEEETSIEVHDNVKKSSILQLGPRHSFARQVSFEGSDGRRKVSENENDDESRTPSIPGSAVTTIHKLPVQNEREADDRAIDRYYENNHYTVTGMYTKNTDTMNRIPNNYQKIIRDMRNREHSIGKQSTLSNRSKVLPIAGSNENRFANSFYWLAHHHKNIGLRHFFMFSLVVLYSLLGGALFNYTETPFEHQQVADYVAALDERLNTLATEVYDGIQENQTAFSDIDGIKQFLKDSYIQLLKDEGRYEQSAFQKAGDPGKMLWNFWSATFYSTNIFMTVGYGVIAPITDLGRFLTVIYGIIFVPFSSIVCRDLGQWMLVGLTKLYARVLIRWRKARGVDTKEDEDIAFPMKFAILTVFAYWFFCALLTWLYDDIMGDEPGTGMSYWASVYFSFITLTAIGLGDLMPNNVPRSPLMKIWYFLGLPVFKVVNRMSYVSLENGVFGTLTVLENKLDMWNRKDKVGAKCPPKLERGISQGISYGQTTATGLSDLESTSPTPSRHLRRAGSIRSRATVEEQEALNEALNNFTIRSIGQFMQSRADVYAGDFGRVKVTKAQLKGVDPNEQA</sequence>
<keyword evidence="5 8" id="KW-0406">Ion transport</keyword>
<dbReference type="SUPFAM" id="SSF81324">
    <property type="entry name" value="Voltage-gated potassium channels"/>
    <property type="match status" value="2"/>
</dbReference>
<keyword evidence="2 8" id="KW-0813">Transport</keyword>
<feature type="compositionally biased region" description="Acidic residues" evidence="9">
    <location>
        <begin position="57"/>
        <end position="69"/>
    </location>
</feature>
<evidence type="ECO:0000256" key="3">
    <source>
        <dbReference type="ARBA" id="ARBA00022692"/>
    </source>
</evidence>
<feature type="region of interest" description="Disordered" evidence="9">
    <location>
        <begin position="1"/>
        <end position="91"/>
    </location>
</feature>
<evidence type="ECO:0000256" key="6">
    <source>
        <dbReference type="ARBA" id="ARBA00023136"/>
    </source>
</evidence>
<dbReference type="InterPro" id="IPR003280">
    <property type="entry name" value="2pore_dom_K_chnl"/>
</dbReference>
<evidence type="ECO:0000256" key="7">
    <source>
        <dbReference type="ARBA" id="ARBA00023303"/>
    </source>
</evidence>
<evidence type="ECO:0000256" key="1">
    <source>
        <dbReference type="ARBA" id="ARBA00004141"/>
    </source>
</evidence>
<evidence type="ECO:0000313" key="12">
    <source>
        <dbReference type="Proteomes" id="UP000887575"/>
    </source>
</evidence>
<keyword evidence="3 8" id="KW-0812">Transmembrane</keyword>
<feature type="transmembrane region" description="Helical" evidence="10">
    <location>
        <begin position="477"/>
        <end position="499"/>
    </location>
</feature>
<feature type="region of interest" description="Disordered" evidence="9">
    <location>
        <begin position="125"/>
        <end position="154"/>
    </location>
</feature>
<proteinExistence type="inferred from homology"/>
<dbReference type="Pfam" id="PF07885">
    <property type="entry name" value="Ion_trans_2"/>
    <property type="match status" value="2"/>
</dbReference>
<feature type="domain" description="Potassium channel" evidence="11">
    <location>
        <begin position="355"/>
        <end position="411"/>
    </location>
</feature>
<dbReference type="GO" id="GO:0015271">
    <property type="term" value="F:outward rectifier potassium channel activity"/>
    <property type="evidence" value="ECO:0007669"/>
    <property type="project" value="TreeGrafter"/>
</dbReference>
<feature type="region of interest" description="Disordered" evidence="9">
    <location>
        <begin position="578"/>
        <end position="601"/>
    </location>
</feature>
<evidence type="ECO:0000256" key="10">
    <source>
        <dbReference type="SAM" id="Phobius"/>
    </source>
</evidence>
<keyword evidence="6 10" id="KW-0472">Membrane</keyword>
<feature type="compositionally biased region" description="Polar residues" evidence="9">
    <location>
        <begin position="578"/>
        <end position="591"/>
    </location>
</feature>
<feature type="domain" description="Potassium channel" evidence="11">
    <location>
        <begin position="451"/>
        <end position="521"/>
    </location>
</feature>
<organism evidence="12 13">
    <name type="scientific">Mesorhabditis belari</name>
    <dbReference type="NCBI Taxonomy" id="2138241"/>
    <lineage>
        <taxon>Eukaryota</taxon>
        <taxon>Metazoa</taxon>
        <taxon>Ecdysozoa</taxon>
        <taxon>Nematoda</taxon>
        <taxon>Chromadorea</taxon>
        <taxon>Rhabditida</taxon>
        <taxon>Rhabditina</taxon>
        <taxon>Rhabditomorpha</taxon>
        <taxon>Rhabditoidea</taxon>
        <taxon>Rhabditidae</taxon>
        <taxon>Mesorhabditinae</taxon>
        <taxon>Mesorhabditis</taxon>
    </lineage>
</organism>
<keyword evidence="4 10" id="KW-1133">Transmembrane helix</keyword>
<keyword evidence="12" id="KW-1185">Reference proteome</keyword>
<dbReference type="GO" id="GO:0005886">
    <property type="term" value="C:plasma membrane"/>
    <property type="evidence" value="ECO:0007669"/>
    <property type="project" value="TreeGrafter"/>
</dbReference>
<feature type="transmembrane region" description="Helical" evidence="10">
    <location>
        <begin position="384"/>
        <end position="403"/>
    </location>
</feature>
<evidence type="ECO:0000256" key="2">
    <source>
        <dbReference type="ARBA" id="ARBA00022448"/>
    </source>
</evidence>
<feature type="transmembrane region" description="Helical" evidence="10">
    <location>
        <begin position="259"/>
        <end position="278"/>
    </location>
</feature>
<feature type="compositionally biased region" description="Basic and acidic residues" evidence="9">
    <location>
        <begin position="70"/>
        <end position="91"/>
    </location>
</feature>
<comment type="similarity">
    <text evidence="8">Belongs to the two pore domain potassium channel (TC 1.A.1.8) family.</text>
</comment>
<dbReference type="InterPro" id="IPR013099">
    <property type="entry name" value="K_chnl_dom"/>
</dbReference>
<dbReference type="PANTHER" id="PTHR11003:SF269">
    <property type="entry name" value="POTASSIUM CHANNEL DOMAIN-CONTAINING PROTEIN"/>
    <property type="match status" value="1"/>
</dbReference>
<dbReference type="AlphaFoldDB" id="A0AAF3EC17"/>
<feature type="compositionally biased region" description="Basic and acidic residues" evidence="9">
    <location>
        <begin position="1"/>
        <end position="13"/>
    </location>
</feature>
<evidence type="ECO:0000259" key="11">
    <source>
        <dbReference type="Pfam" id="PF07885"/>
    </source>
</evidence>
<name>A0AAF3EC17_9BILA</name>
<accession>A0AAF3EC17</accession>
<dbReference type="PRINTS" id="PR01333">
    <property type="entry name" value="2POREKCHANEL"/>
</dbReference>
<evidence type="ECO:0000256" key="8">
    <source>
        <dbReference type="RuleBase" id="RU003857"/>
    </source>
</evidence>
<feature type="transmembrane region" description="Helical" evidence="10">
    <location>
        <begin position="446"/>
        <end position="465"/>
    </location>
</feature>
<dbReference type="PANTHER" id="PTHR11003">
    <property type="entry name" value="POTASSIUM CHANNEL, SUBFAMILY K"/>
    <property type="match status" value="1"/>
</dbReference>
<dbReference type="Gene3D" id="1.10.287.70">
    <property type="match status" value="1"/>
</dbReference>
<comment type="subcellular location">
    <subcellularLocation>
        <location evidence="1">Membrane</location>
        <topology evidence="1">Multi-pass membrane protein</topology>
    </subcellularLocation>
</comment>
<dbReference type="WBParaSite" id="MBELARI_LOCUS11487">
    <property type="protein sequence ID" value="MBELARI_LOCUS11487"/>
    <property type="gene ID" value="MBELARI_LOCUS11487"/>
</dbReference>
<feature type="transmembrane region" description="Helical" evidence="10">
    <location>
        <begin position="357"/>
        <end position="377"/>
    </location>
</feature>
<dbReference type="Proteomes" id="UP000887575">
    <property type="component" value="Unassembled WGS sequence"/>
</dbReference>
<reference evidence="13" key="1">
    <citation type="submission" date="2024-02" db="UniProtKB">
        <authorList>
            <consortium name="WormBaseParasite"/>
        </authorList>
    </citation>
    <scope>IDENTIFICATION</scope>
</reference>